<dbReference type="AlphaFoldDB" id="A0A9P0TZE4"/>
<keyword evidence="8" id="KW-1185">Reference proteome</keyword>
<feature type="transmembrane region" description="Helical" evidence="5">
    <location>
        <begin position="213"/>
        <end position="237"/>
    </location>
</feature>
<evidence type="ECO:0000256" key="4">
    <source>
        <dbReference type="ARBA" id="ARBA00023136"/>
    </source>
</evidence>
<sequence length="544" mass="60914">MDSEKGETVSDIFEKFGKYQIIQYFLACLPIIFVSMNNVNYVFIAGDIEYRCYIPECENASTEFLVPWWPDTVPNKCLKPILKDSFAVGEICTNETFTGQYEACTRWVYESNDTVVGELDMACEPWRTNFIGMTRNIGMAVSMVLIGWLCDRIGRKPALIICSLGVFLGNFKTLAKSYNLYIFLEFIESSLSGGAYTAATVLMIEIGGKKTRFLAGVLFAYAIYMGEAIFACIAMFVPYWKHLLYIMCSPSLIFLSYFLLLKESPRWQILNRRTENAKKTLRKIAGMNKININLDCLNTINEDILKQSNNANTKREGYVAVLKSKEMMKRLLVASFCRFAVSFIYYGLIVNSVYLPGNKHTNFLLAAVMSFPGEIISMYFMNKVGRKLPLCFGYVMCAAANIASAYTPEDYVGVKITLFLIGKLLVAACYTGIATYTMELFPTSVRGSLLGFCTLASCVGSTLAPLSSILTTISPILTSFCFGCVAVISSLLLILTPETKDLPLMDTIIQIYDHAAEVKKKKEEKTQKCAADNNAFDLEYSTHL</sequence>
<comment type="caution">
    <text evidence="7">The sequence shown here is derived from an EMBL/GenBank/DDBJ whole genome shotgun (WGS) entry which is preliminary data.</text>
</comment>
<gene>
    <name evidence="7" type="ORF">PIBRA_LOCUS13345</name>
</gene>
<accession>A0A9P0TZE4</accession>
<dbReference type="GO" id="GO:0016020">
    <property type="term" value="C:membrane"/>
    <property type="evidence" value="ECO:0007669"/>
    <property type="project" value="UniProtKB-SubCell"/>
</dbReference>
<keyword evidence="4 5" id="KW-0472">Membrane</keyword>
<dbReference type="Proteomes" id="UP001152562">
    <property type="component" value="Unassembled WGS sequence"/>
</dbReference>
<organism evidence="7 8">
    <name type="scientific">Pieris brassicae</name>
    <name type="common">White butterfly</name>
    <name type="synonym">Large white butterfly</name>
    <dbReference type="NCBI Taxonomy" id="7116"/>
    <lineage>
        <taxon>Eukaryota</taxon>
        <taxon>Metazoa</taxon>
        <taxon>Ecdysozoa</taxon>
        <taxon>Arthropoda</taxon>
        <taxon>Hexapoda</taxon>
        <taxon>Insecta</taxon>
        <taxon>Pterygota</taxon>
        <taxon>Neoptera</taxon>
        <taxon>Endopterygota</taxon>
        <taxon>Lepidoptera</taxon>
        <taxon>Glossata</taxon>
        <taxon>Ditrysia</taxon>
        <taxon>Papilionoidea</taxon>
        <taxon>Pieridae</taxon>
        <taxon>Pierinae</taxon>
        <taxon>Pieris</taxon>
    </lineage>
</organism>
<protein>
    <recommendedName>
        <fullName evidence="6">Major facilitator superfamily (MFS) profile domain-containing protein</fullName>
    </recommendedName>
</protein>
<evidence type="ECO:0000256" key="5">
    <source>
        <dbReference type="SAM" id="Phobius"/>
    </source>
</evidence>
<feature type="transmembrane region" description="Helical" evidence="5">
    <location>
        <begin position="361"/>
        <end position="381"/>
    </location>
</feature>
<name>A0A9P0TZE4_PIEBR</name>
<feature type="transmembrane region" description="Helical" evidence="5">
    <location>
        <begin position="243"/>
        <end position="261"/>
    </location>
</feature>
<evidence type="ECO:0000256" key="2">
    <source>
        <dbReference type="ARBA" id="ARBA00022692"/>
    </source>
</evidence>
<feature type="transmembrane region" description="Helical" evidence="5">
    <location>
        <begin position="418"/>
        <end position="437"/>
    </location>
</feature>
<dbReference type="SUPFAM" id="SSF103473">
    <property type="entry name" value="MFS general substrate transporter"/>
    <property type="match status" value="1"/>
</dbReference>
<evidence type="ECO:0000313" key="7">
    <source>
        <dbReference type="EMBL" id="CAH4037707.1"/>
    </source>
</evidence>
<comment type="subcellular location">
    <subcellularLocation>
        <location evidence="1">Membrane</location>
        <topology evidence="1">Multi-pass membrane protein</topology>
    </subcellularLocation>
</comment>
<feature type="transmembrane region" description="Helical" evidence="5">
    <location>
        <begin position="476"/>
        <end position="495"/>
    </location>
</feature>
<proteinExistence type="predicted"/>
<dbReference type="Gene3D" id="1.20.1250.20">
    <property type="entry name" value="MFS general substrate transporter like domains"/>
    <property type="match status" value="1"/>
</dbReference>
<dbReference type="InterPro" id="IPR005828">
    <property type="entry name" value="MFS_sugar_transport-like"/>
</dbReference>
<dbReference type="OrthoDB" id="2544694at2759"/>
<keyword evidence="2 5" id="KW-0812">Transmembrane</keyword>
<dbReference type="GO" id="GO:0022857">
    <property type="term" value="F:transmembrane transporter activity"/>
    <property type="evidence" value="ECO:0007669"/>
    <property type="project" value="InterPro"/>
</dbReference>
<dbReference type="InterPro" id="IPR036259">
    <property type="entry name" value="MFS_trans_sf"/>
</dbReference>
<dbReference type="PROSITE" id="PS50850">
    <property type="entry name" value="MFS"/>
    <property type="match status" value="1"/>
</dbReference>
<feature type="domain" description="Major facilitator superfamily (MFS) profile" evidence="6">
    <location>
        <begin position="88"/>
        <end position="501"/>
    </location>
</feature>
<reference evidence="7" key="1">
    <citation type="submission" date="2022-05" db="EMBL/GenBank/DDBJ databases">
        <authorList>
            <person name="Okamura Y."/>
        </authorList>
    </citation>
    <scope>NUCLEOTIDE SEQUENCE</scope>
</reference>
<feature type="transmembrane region" description="Helical" evidence="5">
    <location>
        <begin position="331"/>
        <end position="349"/>
    </location>
</feature>
<feature type="transmembrane region" description="Helical" evidence="5">
    <location>
        <begin position="449"/>
        <end position="470"/>
    </location>
</feature>
<dbReference type="Pfam" id="PF00083">
    <property type="entry name" value="Sugar_tr"/>
    <property type="match status" value="1"/>
</dbReference>
<evidence type="ECO:0000259" key="6">
    <source>
        <dbReference type="PROSITE" id="PS50850"/>
    </source>
</evidence>
<dbReference type="PANTHER" id="PTHR24064">
    <property type="entry name" value="SOLUTE CARRIER FAMILY 22 MEMBER"/>
    <property type="match status" value="1"/>
</dbReference>
<evidence type="ECO:0000256" key="1">
    <source>
        <dbReference type="ARBA" id="ARBA00004141"/>
    </source>
</evidence>
<evidence type="ECO:0000256" key="3">
    <source>
        <dbReference type="ARBA" id="ARBA00022989"/>
    </source>
</evidence>
<keyword evidence="3 5" id="KW-1133">Transmembrane helix</keyword>
<feature type="transmembrane region" description="Helical" evidence="5">
    <location>
        <begin position="388"/>
        <end position="406"/>
    </location>
</feature>
<feature type="transmembrane region" description="Helical" evidence="5">
    <location>
        <begin position="21"/>
        <end position="44"/>
    </location>
</feature>
<dbReference type="InterPro" id="IPR020846">
    <property type="entry name" value="MFS_dom"/>
</dbReference>
<evidence type="ECO:0000313" key="8">
    <source>
        <dbReference type="Proteomes" id="UP001152562"/>
    </source>
</evidence>
<dbReference type="EMBL" id="CALOZG010000085">
    <property type="protein sequence ID" value="CAH4037707.1"/>
    <property type="molecule type" value="Genomic_DNA"/>
</dbReference>